<evidence type="ECO:0000256" key="1">
    <source>
        <dbReference type="SAM" id="MobiDB-lite"/>
    </source>
</evidence>
<dbReference type="AlphaFoldDB" id="A0A4U5V2G7"/>
<accession>A0A4U5V2G7</accession>
<name>A0A4U5V2G7_COLLU</name>
<evidence type="ECO:0000313" key="3">
    <source>
        <dbReference type="Proteomes" id="UP000298787"/>
    </source>
</evidence>
<reference evidence="2 3" key="1">
    <citation type="submission" date="2019-01" db="EMBL/GenBank/DDBJ databases">
        <title>Genome Assembly of Collichthys lucidus.</title>
        <authorList>
            <person name="Cai M."/>
            <person name="Xiao S."/>
        </authorList>
    </citation>
    <scope>NUCLEOTIDE SEQUENCE [LARGE SCALE GENOMIC DNA]</scope>
    <source>
        <strain evidence="2">JT15FE1705JMU</strain>
        <tissue evidence="2">Muscle</tissue>
    </source>
</reference>
<dbReference type="Proteomes" id="UP000298787">
    <property type="component" value="Chromosome 14"/>
</dbReference>
<feature type="compositionally biased region" description="Basic and acidic residues" evidence="1">
    <location>
        <begin position="1"/>
        <end position="11"/>
    </location>
</feature>
<proteinExistence type="predicted"/>
<keyword evidence="3" id="KW-1185">Reference proteome</keyword>
<dbReference type="EMBL" id="CM014091">
    <property type="protein sequence ID" value="TKS81947.1"/>
    <property type="molecule type" value="Genomic_DNA"/>
</dbReference>
<protein>
    <submittedName>
        <fullName evidence="2">Uncharacterized protein</fullName>
    </submittedName>
</protein>
<evidence type="ECO:0000313" key="2">
    <source>
        <dbReference type="EMBL" id="TKS81947.1"/>
    </source>
</evidence>
<feature type="region of interest" description="Disordered" evidence="1">
    <location>
        <begin position="1"/>
        <end position="22"/>
    </location>
</feature>
<organism evidence="2 3">
    <name type="scientific">Collichthys lucidus</name>
    <name type="common">Big head croaker</name>
    <name type="synonym">Sciaena lucida</name>
    <dbReference type="NCBI Taxonomy" id="240159"/>
    <lineage>
        <taxon>Eukaryota</taxon>
        <taxon>Metazoa</taxon>
        <taxon>Chordata</taxon>
        <taxon>Craniata</taxon>
        <taxon>Vertebrata</taxon>
        <taxon>Euteleostomi</taxon>
        <taxon>Actinopterygii</taxon>
        <taxon>Neopterygii</taxon>
        <taxon>Teleostei</taxon>
        <taxon>Neoteleostei</taxon>
        <taxon>Acanthomorphata</taxon>
        <taxon>Eupercaria</taxon>
        <taxon>Sciaenidae</taxon>
        <taxon>Collichthys</taxon>
    </lineage>
</organism>
<sequence length="129" mass="14868">MRDSKQLDSRHPKMKVVSPTGRRLMRPEHLAEDRAALVCPSQRLDYQRTVEWTGVLLTQSVSTLARILYRPLVWTKYLKNPKLQTQGRRHEHAVVKSKLAKMPADVKNDLSEALINAKPFGVRISLEDR</sequence>
<gene>
    <name evidence="2" type="ORF">D9C73_016054</name>
</gene>